<evidence type="ECO:0000313" key="2">
    <source>
        <dbReference type="EMBL" id="KAB1644091.1"/>
    </source>
</evidence>
<organism evidence="2 3">
    <name type="scientific">Gulosibacter chungangensis</name>
    <dbReference type="NCBI Taxonomy" id="979746"/>
    <lineage>
        <taxon>Bacteria</taxon>
        <taxon>Bacillati</taxon>
        <taxon>Actinomycetota</taxon>
        <taxon>Actinomycetes</taxon>
        <taxon>Micrococcales</taxon>
        <taxon>Microbacteriaceae</taxon>
        <taxon>Gulosibacter</taxon>
    </lineage>
</organism>
<sequence length="77" mass="7976">MSDKQVALSRYHVEDEGNSVAGWIGVTIMILGTIVGTVGMFIEMDVVTYVGVGLVALGAIAWPILKAAGLGPKGHGH</sequence>
<dbReference type="Pfam" id="PF20447">
    <property type="entry name" value="DUF6704"/>
    <property type="match status" value="1"/>
</dbReference>
<keyword evidence="1" id="KW-0812">Transmembrane</keyword>
<dbReference type="NCBIfam" id="NF041681">
    <property type="entry name" value="HGxxPAAW"/>
    <property type="match status" value="1"/>
</dbReference>
<name>A0A7J5BD38_9MICO</name>
<dbReference type="Proteomes" id="UP000433493">
    <property type="component" value="Unassembled WGS sequence"/>
</dbReference>
<dbReference type="EMBL" id="WBKB01000002">
    <property type="protein sequence ID" value="KAB1644091.1"/>
    <property type="molecule type" value="Genomic_DNA"/>
</dbReference>
<gene>
    <name evidence="2" type="ORF">F8O05_04700</name>
</gene>
<evidence type="ECO:0000313" key="3">
    <source>
        <dbReference type="Proteomes" id="UP000433493"/>
    </source>
</evidence>
<reference evidence="2 3" key="1">
    <citation type="submission" date="2019-09" db="EMBL/GenBank/DDBJ databases">
        <title>Phylogeny of genus Pseudoclavibacter and closely related genus.</title>
        <authorList>
            <person name="Li Y."/>
        </authorList>
    </citation>
    <scope>NUCLEOTIDE SEQUENCE [LARGE SCALE GENOMIC DNA]</scope>
    <source>
        <strain evidence="2 3">KCTC 13959</strain>
    </source>
</reference>
<dbReference type="AlphaFoldDB" id="A0A7J5BD38"/>
<feature type="transmembrane region" description="Helical" evidence="1">
    <location>
        <begin position="46"/>
        <end position="65"/>
    </location>
</feature>
<protein>
    <submittedName>
        <fullName evidence="2">Uncharacterized protein</fullName>
    </submittedName>
</protein>
<keyword evidence="1" id="KW-0472">Membrane</keyword>
<dbReference type="OrthoDB" id="5118605at2"/>
<dbReference type="InterPro" id="IPR046550">
    <property type="entry name" value="DUF6704"/>
</dbReference>
<evidence type="ECO:0000256" key="1">
    <source>
        <dbReference type="SAM" id="Phobius"/>
    </source>
</evidence>
<keyword evidence="3" id="KW-1185">Reference proteome</keyword>
<dbReference type="RefSeq" id="WP_158051594.1">
    <property type="nucleotide sequence ID" value="NZ_WBKB01000002.1"/>
</dbReference>
<feature type="transmembrane region" description="Helical" evidence="1">
    <location>
        <begin position="20"/>
        <end position="39"/>
    </location>
</feature>
<accession>A0A7J5BD38</accession>
<comment type="caution">
    <text evidence="2">The sequence shown here is derived from an EMBL/GenBank/DDBJ whole genome shotgun (WGS) entry which is preliminary data.</text>
</comment>
<keyword evidence="1" id="KW-1133">Transmembrane helix</keyword>
<proteinExistence type="predicted"/>